<organism evidence="1">
    <name type="scientific">Anguilla anguilla</name>
    <name type="common">European freshwater eel</name>
    <name type="synonym">Muraena anguilla</name>
    <dbReference type="NCBI Taxonomy" id="7936"/>
    <lineage>
        <taxon>Eukaryota</taxon>
        <taxon>Metazoa</taxon>
        <taxon>Chordata</taxon>
        <taxon>Craniata</taxon>
        <taxon>Vertebrata</taxon>
        <taxon>Euteleostomi</taxon>
        <taxon>Actinopterygii</taxon>
        <taxon>Neopterygii</taxon>
        <taxon>Teleostei</taxon>
        <taxon>Anguilliformes</taxon>
        <taxon>Anguillidae</taxon>
        <taxon>Anguilla</taxon>
    </lineage>
</organism>
<protein>
    <submittedName>
        <fullName evidence="1">Uncharacterized protein</fullName>
    </submittedName>
</protein>
<name>A0A0E9RRQ3_ANGAN</name>
<dbReference type="EMBL" id="GBXM01077579">
    <property type="protein sequence ID" value="JAH30998.1"/>
    <property type="molecule type" value="Transcribed_RNA"/>
</dbReference>
<reference evidence="1" key="1">
    <citation type="submission" date="2014-11" db="EMBL/GenBank/DDBJ databases">
        <authorList>
            <person name="Amaro Gonzalez C."/>
        </authorList>
    </citation>
    <scope>NUCLEOTIDE SEQUENCE</scope>
</reference>
<evidence type="ECO:0000313" key="1">
    <source>
        <dbReference type="EMBL" id="JAH30998.1"/>
    </source>
</evidence>
<sequence length="82" mass="9750">MQNKNFVHLKYDKVASTCELEVSFQLWREKNNNPLAHHQKKSTQQTKMLFYFSNKYSRQRATEQLHTANTAVISLWSLLFCV</sequence>
<accession>A0A0E9RRQ3</accession>
<dbReference type="AlphaFoldDB" id="A0A0E9RRQ3"/>
<reference evidence="1" key="2">
    <citation type="journal article" date="2015" name="Fish Shellfish Immunol.">
        <title>Early steps in the European eel (Anguilla anguilla)-Vibrio vulnificus interaction in the gills: Role of the RtxA13 toxin.</title>
        <authorList>
            <person name="Callol A."/>
            <person name="Pajuelo D."/>
            <person name="Ebbesson L."/>
            <person name="Teles M."/>
            <person name="MacKenzie S."/>
            <person name="Amaro C."/>
        </authorList>
    </citation>
    <scope>NUCLEOTIDE SEQUENCE</scope>
</reference>
<proteinExistence type="predicted"/>